<dbReference type="InterPro" id="IPR040442">
    <property type="entry name" value="Pyrv_kinase-like_dom_sf"/>
</dbReference>
<sequence length="257" mass="27852">MPNAWDAGSARMLVGSGFSAIGTTSAGIAFAAGLPDHQILDRDVMLECIRNIVASVDVPVSADLESGYGIEPNKVAETVRRAIEVGVVGCNIEDLSSDHLLLNAELATERIHSARQEANAAGFAFTLTARTDTFLTNHPHALDETIRRADMYRKAGADCIFIPGVNDLETIGNLVRSIDCPLNVVMGLGKNNFTKVDLQSLGVRRISIGGSLARACFYLIRQAALEMFSRGTFNFAETQLTHKELCDFFAAFEIKEK</sequence>
<accession>T0GRL2</accession>
<dbReference type="Gene3D" id="3.20.20.60">
    <property type="entry name" value="Phosphoenolpyruvate-binding domains"/>
    <property type="match status" value="1"/>
</dbReference>
<reference evidence="1 2" key="1">
    <citation type="submission" date="2013-05" db="EMBL/GenBank/DDBJ databases">
        <authorList>
            <person name="Harkins D.M."/>
            <person name="Durkin A.S."/>
            <person name="Brinkac L.M."/>
            <person name="Haft D.H."/>
            <person name="Selengut J.D."/>
            <person name="Sanka R."/>
            <person name="DePew J."/>
            <person name="Purushe J."/>
            <person name="Hartskeerl R.A."/>
            <person name="Ahmed A."/>
            <person name="van der Linden H."/>
            <person name="Goris M.G.A."/>
            <person name="Vinetz J.M."/>
            <person name="Sutton G.G."/>
            <person name="Nierman W.C."/>
            <person name="Fouts D.E."/>
        </authorList>
    </citation>
    <scope>NUCLEOTIDE SEQUENCE [LARGE SCALE GENOMIC DNA]</scope>
    <source>
        <strain evidence="1 2">CZ214</strain>
    </source>
</reference>
<gene>
    <name evidence="1" type="ORF">LEP1GSC059_2664</name>
</gene>
<protein>
    <submittedName>
        <fullName evidence="1">Phosphoenolpyruvate mutase</fullName>
    </submittedName>
</protein>
<dbReference type="SUPFAM" id="SSF51621">
    <property type="entry name" value="Phosphoenolpyruvate/pyruvate domain"/>
    <property type="match status" value="1"/>
</dbReference>
<dbReference type="EMBL" id="AKWY02000021">
    <property type="protein sequence ID" value="EQA71552.1"/>
    <property type="molecule type" value="Genomic_DNA"/>
</dbReference>
<dbReference type="Proteomes" id="UP000015442">
    <property type="component" value="Unassembled WGS sequence"/>
</dbReference>
<dbReference type="InterPro" id="IPR015813">
    <property type="entry name" value="Pyrv/PenolPyrv_kinase-like_dom"/>
</dbReference>
<name>T0GRL2_9LEPT</name>
<comment type="caution">
    <text evidence="1">The sequence shown here is derived from an EMBL/GenBank/DDBJ whole genome shotgun (WGS) entry which is preliminary data.</text>
</comment>
<dbReference type="InterPro" id="IPR039556">
    <property type="entry name" value="ICL/PEPM"/>
</dbReference>
<evidence type="ECO:0000313" key="1">
    <source>
        <dbReference type="EMBL" id="EQA71552.1"/>
    </source>
</evidence>
<dbReference type="PANTHER" id="PTHR42905:SF16">
    <property type="entry name" value="CARBOXYPHOSPHONOENOLPYRUVATE PHOSPHONOMUTASE-LIKE PROTEIN (AFU_ORTHOLOGUE AFUA_5G07230)"/>
    <property type="match status" value="1"/>
</dbReference>
<evidence type="ECO:0000313" key="2">
    <source>
        <dbReference type="Proteomes" id="UP000015442"/>
    </source>
</evidence>
<dbReference type="Pfam" id="PF13714">
    <property type="entry name" value="PEP_mutase"/>
    <property type="match status" value="1"/>
</dbReference>
<dbReference type="Gene3D" id="6.10.250.2750">
    <property type="match status" value="1"/>
</dbReference>
<dbReference type="PANTHER" id="PTHR42905">
    <property type="entry name" value="PHOSPHOENOLPYRUVATE CARBOXYLASE"/>
    <property type="match status" value="1"/>
</dbReference>
<dbReference type="CDD" id="cd00377">
    <property type="entry name" value="ICL_PEPM"/>
    <property type="match status" value="1"/>
</dbReference>
<organism evidence="1 2">
    <name type="scientific">Leptospira noguchii serovar Panama str. CZ214</name>
    <dbReference type="NCBI Taxonomy" id="1001595"/>
    <lineage>
        <taxon>Bacteria</taxon>
        <taxon>Pseudomonadati</taxon>
        <taxon>Spirochaetota</taxon>
        <taxon>Spirochaetia</taxon>
        <taxon>Leptospirales</taxon>
        <taxon>Leptospiraceae</taxon>
        <taxon>Leptospira</taxon>
    </lineage>
</organism>
<dbReference type="GO" id="GO:0003824">
    <property type="term" value="F:catalytic activity"/>
    <property type="evidence" value="ECO:0007669"/>
    <property type="project" value="InterPro"/>
</dbReference>
<proteinExistence type="predicted"/>
<dbReference type="AlphaFoldDB" id="T0GRL2"/>
<keyword evidence="1" id="KW-0670">Pyruvate</keyword>